<comment type="caution">
    <text evidence="2">The sequence shown here is derived from an EMBL/GenBank/DDBJ whole genome shotgun (WGS) entry which is preliminary data.</text>
</comment>
<feature type="chain" id="PRO_5005861056" description="Lipoprotein" evidence="1">
    <location>
        <begin position="20"/>
        <end position="149"/>
    </location>
</feature>
<dbReference type="NCBIfam" id="NF040519">
    <property type="entry name" value="Sbal_3080_fam"/>
    <property type="match status" value="1"/>
</dbReference>
<keyword evidence="3" id="KW-1185">Reference proteome</keyword>
<dbReference type="RefSeq" id="WP_054062309.1">
    <property type="nucleotide sequence ID" value="NZ_JSYZ01000004.1"/>
</dbReference>
<name>A0A0N0VK70_9PSED</name>
<keyword evidence="1" id="KW-0732">Signal</keyword>
<gene>
    <name evidence="2" type="ORF">PF66_01543</name>
</gene>
<evidence type="ECO:0000256" key="1">
    <source>
        <dbReference type="SAM" id="SignalP"/>
    </source>
</evidence>
<sequence length="149" mass="16326" precursor="true">MRSLLLLCLVTLITGCSIRQQVTPVDFAANPAARICVIPADGVRESFTEAYGNALKGKGFTVAVLPSASNPQDCPLSSTLLGRWSWDMALYLSEVDIRVYQFGREVGSATYNSRSGSLRMDKFINAESKIKELTDQLFPIGVRPLSAHR</sequence>
<dbReference type="PATRIC" id="fig|50340.43.peg.4700"/>
<dbReference type="Proteomes" id="UP000037931">
    <property type="component" value="Unassembled WGS sequence"/>
</dbReference>
<reference evidence="2 3" key="1">
    <citation type="journal article" date="2015" name="PLoS ONE">
        <title>Rice-Infecting Pseudomonas Genomes Are Highly Accessorized and Harbor Multiple Putative Virulence Mechanisms to Cause Sheath Brown Rot.</title>
        <authorList>
            <person name="Quibod I.L."/>
            <person name="Grande G."/>
            <person name="Oreiro E.G."/>
            <person name="Borja F.N."/>
            <person name="Dossa G.S."/>
            <person name="Mauleon R."/>
            <person name="Cruz C.V."/>
            <person name="Oliva R."/>
        </authorList>
    </citation>
    <scope>NUCLEOTIDE SEQUENCE [LARGE SCALE GENOMIC DNA]</scope>
    <source>
        <strain evidence="2 3">IRRI 6609</strain>
    </source>
</reference>
<proteinExistence type="predicted"/>
<dbReference type="EMBL" id="JSYZ01000004">
    <property type="protein sequence ID" value="KPA91960.1"/>
    <property type="molecule type" value="Genomic_DNA"/>
</dbReference>
<organism evidence="2 3">
    <name type="scientific">Pseudomonas asplenii</name>
    <dbReference type="NCBI Taxonomy" id="53407"/>
    <lineage>
        <taxon>Bacteria</taxon>
        <taxon>Pseudomonadati</taxon>
        <taxon>Pseudomonadota</taxon>
        <taxon>Gammaproteobacteria</taxon>
        <taxon>Pseudomonadales</taxon>
        <taxon>Pseudomonadaceae</taxon>
        <taxon>Pseudomonas</taxon>
    </lineage>
</organism>
<accession>A0A0N0VK70</accession>
<evidence type="ECO:0008006" key="4">
    <source>
        <dbReference type="Google" id="ProtNLM"/>
    </source>
</evidence>
<dbReference type="PROSITE" id="PS51257">
    <property type="entry name" value="PROKAR_LIPOPROTEIN"/>
    <property type="match status" value="1"/>
</dbReference>
<protein>
    <recommendedName>
        <fullName evidence="4">Lipoprotein</fullName>
    </recommendedName>
</protein>
<evidence type="ECO:0000313" key="2">
    <source>
        <dbReference type="EMBL" id="KPA91960.1"/>
    </source>
</evidence>
<feature type="signal peptide" evidence="1">
    <location>
        <begin position="1"/>
        <end position="19"/>
    </location>
</feature>
<dbReference type="AlphaFoldDB" id="A0A0N0VK70"/>
<evidence type="ECO:0000313" key="3">
    <source>
        <dbReference type="Proteomes" id="UP000037931"/>
    </source>
</evidence>
<dbReference type="OrthoDB" id="1436842at2"/>